<evidence type="ECO:0008006" key="3">
    <source>
        <dbReference type="Google" id="ProtNLM"/>
    </source>
</evidence>
<dbReference type="AlphaFoldDB" id="A0A837F7K6"/>
<evidence type="ECO:0000313" key="1">
    <source>
        <dbReference type="EMBL" id="KJM56746.1"/>
    </source>
</evidence>
<feature type="non-terminal residue" evidence="1">
    <location>
        <position position="284"/>
    </location>
</feature>
<comment type="caution">
    <text evidence="1">The sequence shown here is derived from an EMBL/GenBank/DDBJ whole genome shotgun (WGS) entry which is preliminary data.</text>
</comment>
<organism evidence="1 2">
    <name type="scientific">Enterobacter hormaechei subsp. xiangfangensis</name>
    <dbReference type="NCBI Taxonomy" id="1296536"/>
    <lineage>
        <taxon>Bacteria</taxon>
        <taxon>Pseudomonadati</taxon>
        <taxon>Pseudomonadota</taxon>
        <taxon>Gammaproteobacteria</taxon>
        <taxon>Enterobacterales</taxon>
        <taxon>Enterobacteriaceae</taxon>
        <taxon>Enterobacter</taxon>
        <taxon>Enterobacter cloacae complex</taxon>
    </lineage>
</organism>
<dbReference type="RefSeq" id="WP_045347704.1">
    <property type="nucleotide sequence ID" value="NZ_JZYN01000082.1"/>
</dbReference>
<dbReference type="Proteomes" id="UP000033679">
    <property type="component" value="Unassembled WGS sequence"/>
</dbReference>
<dbReference type="EMBL" id="JZYN01000082">
    <property type="protein sequence ID" value="KJM56746.1"/>
    <property type="molecule type" value="Genomic_DNA"/>
</dbReference>
<proteinExistence type="predicted"/>
<name>A0A837F7K6_9ENTR</name>
<reference evidence="1 2" key="1">
    <citation type="submission" date="2015-03" db="EMBL/GenBank/DDBJ databases">
        <authorList>
            <person name="McCorrison J."/>
            <person name="Sanka R."/>
            <person name="Adams M."/>
            <person name="Brinkac L."/>
            <person name="Nierman W."/>
            <person name="Sutton G."/>
            <person name="Nelson K."/>
            <person name="Kiedrowski L."/>
            <person name="Guerrero D."/>
            <person name="Bonomo R."/>
        </authorList>
    </citation>
    <scope>NUCLEOTIDE SEQUENCE [LARGE SCALE GENOMIC DNA]</scope>
    <source>
        <strain evidence="1 2">39373</strain>
    </source>
</reference>
<sequence>MSNFLQLVDRPIAFQRSFVRLGVGITGALLLSQIVYWQNRMEGNWFYKTQTDLEEETGLTRYEQEGARKKLVSCGVLEEAKRGIPAKLYFRVNQERLEELLLGENQHAGMGKTNKQGCGISANSDAENQHAGMGKTNKQGCGISANSDAENQHAGMGKTNEQSCGNSASIHTVDYQETTQKINTENKYLGASAEADTPKVKSSTDYSPAFEEAWQAYPKRSGGNNKLSAFKAWNARIKQGVKPETMLEGVKRYAAFMASEGKIGTSFVKQAATFFGPDKHFDEP</sequence>
<gene>
    <name evidence="1" type="ORF">SS59_26210</name>
</gene>
<evidence type="ECO:0000313" key="2">
    <source>
        <dbReference type="Proteomes" id="UP000033679"/>
    </source>
</evidence>
<protein>
    <recommendedName>
        <fullName evidence="3">Replication protein</fullName>
    </recommendedName>
</protein>
<accession>A0A837F7K6</accession>